<gene>
    <name evidence="2" type="ORF">KI387_032296</name>
</gene>
<evidence type="ECO:0000256" key="1">
    <source>
        <dbReference type="SAM" id="MobiDB-lite"/>
    </source>
</evidence>
<proteinExistence type="predicted"/>
<keyword evidence="3" id="KW-1185">Reference proteome</keyword>
<dbReference type="PANTHER" id="PTHR31257:SF21">
    <property type="entry name" value="OS07G0683600 PROTEIN"/>
    <property type="match status" value="1"/>
</dbReference>
<comment type="caution">
    <text evidence="2">The sequence shown here is derived from an EMBL/GenBank/DDBJ whole genome shotgun (WGS) entry which is preliminary data.</text>
</comment>
<feature type="non-terminal residue" evidence="2">
    <location>
        <position position="516"/>
    </location>
</feature>
<dbReference type="AlphaFoldDB" id="A0AA38BZF6"/>
<accession>A0AA38BZF6</accession>
<feature type="region of interest" description="Disordered" evidence="1">
    <location>
        <begin position="62"/>
        <end position="105"/>
    </location>
</feature>
<evidence type="ECO:0000313" key="2">
    <source>
        <dbReference type="EMBL" id="KAH9288179.1"/>
    </source>
</evidence>
<evidence type="ECO:0000313" key="3">
    <source>
        <dbReference type="Proteomes" id="UP000824469"/>
    </source>
</evidence>
<dbReference type="OMA" id="FTQSADM"/>
<organism evidence="2 3">
    <name type="scientific">Taxus chinensis</name>
    <name type="common">Chinese yew</name>
    <name type="synonym">Taxus wallichiana var. chinensis</name>
    <dbReference type="NCBI Taxonomy" id="29808"/>
    <lineage>
        <taxon>Eukaryota</taxon>
        <taxon>Viridiplantae</taxon>
        <taxon>Streptophyta</taxon>
        <taxon>Embryophyta</taxon>
        <taxon>Tracheophyta</taxon>
        <taxon>Spermatophyta</taxon>
        <taxon>Pinopsida</taxon>
        <taxon>Pinidae</taxon>
        <taxon>Conifers II</taxon>
        <taxon>Cupressales</taxon>
        <taxon>Taxaceae</taxon>
        <taxon>Taxus</taxon>
    </lineage>
</organism>
<dbReference type="CDD" id="cd23431">
    <property type="entry name" value="beta-trefoil_Ricin_AtEULS3-like"/>
    <property type="match status" value="2"/>
</dbReference>
<dbReference type="Gene3D" id="2.80.10.50">
    <property type="match status" value="2"/>
</dbReference>
<dbReference type="InterPro" id="IPR040249">
    <property type="entry name" value="Ricin_B-like_lectin_EULS3-like"/>
</dbReference>
<protein>
    <submittedName>
        <fullName evidence="2">Uncharacterized protein</fullName>
    </submittedName>
</protein>
<feature type="compositionally biased region" description="Basic and acidic residues" evidence="1">
    <location>
        <begin position="37"/>
        <end position="47"/>
    </location>
</feature>
<reference evidence="2 3" key="1">
    <citation type="journal article" date="2021" name="Nat. Plants">
        <title>The Taxus genome provides insights into paclitaxel biosynthesis.</title>
        <authorList>
            <person name="Xiong X."/>
            <person name="Gou J."/>
            <person name="Liao Q."/>
            <person name="Li Y."/>
            <person name="Zhou Q."/>
            <person name="Bi G."/>
            <person name="Li C."/>
            <person name="Du R."/>
            <person name="Wang X."/>
            <person name="Sun T."/>
            <person name="Guo L."/>
            <person name="Liang H."/>
            <person name="Lu P."/>
            <person name="Wu Y."/>
            <person name="Zhang Z."/>
            <person name="Ro D.K."/>
            <person name="Shang Y."/>
            <person name="Huang S."/>
            <person name="Yan J."/>
        </authorList>
    </citation>
    <scope>NUCLEOTIDE SEQUENCE [LARGE SCALE GENOMIC DNA]</scope>
    <source>
        <strain evidence="2">Ta-2019</strain>
    </source>
</reference>
<feature type="region of interest" description="Disordered" evidence="1">
    <location>
        <begin position="25"/>
        <end position="47"/>
    </location>
</feature>
<dbReference type="InterPro" id="IPR035992">
    <property type="entry name" value="Ricin_B-like_lectins"/>
</dbReference>
<dbReference type="SUPFAM" id="SSF50370">
    <property type="entry name" value="Ricin B-like lectins"/>
    <property type="match status" value="2"/>
</dbReference>
<dbReference type="Proteomes" id="UP000824469">
    <property type="component" value="Unassembled WGS sequence"/>
</dbReference>
<dbReference type="EMBL" id="JAHRHJ020003813">
    <property type="protein sequence ID" value="KAH9288179.1"/>
    <property type="molecule type" value="Genomic_DNA"/>
</dbReference>
<dbReference type="PANTHER" id="PTHR31257">
    <property type="entry name" value="RICIN B-LIKE LECTIN EULS3"/>
    <property type="match status" value="1"/>
</dbReference>
<feature type="compositionally biased region" description="Pro residues" evidence="1">
    <location>
        <begin position="84"/>
        <end position="105"/>
    </location>
</feature>
<sequence>MFPGATEIEKSPIEVIAFFGSIHRGVGSKETSPGATETEKSPIEDLNRLCPEVARKIARMFGHHHHHDQQQPAPSPAPHGGGPSPYPPAPYGGGPTPPPPAPYAGGPPPYLPAPLQGDVVKIYCEANPDYYLANINGNVAMAPANESDPNQQWIMDTSWGVKAKDEAGYPAFALINKVTGQALRHGRAENEKILLGPYHPDDLNDAVLFTQSADMGRGYQCIKPVNNIHVSLDARVEGDKHGGRLLERAEVVLSKWNKKKESQKWKISPILSLSQRGTSSEYGPLYPTLNEEPQGHPVRVYCEANPDFFLTAQGQLAVLTLGSPHDPYKQWIKVDSWGLKEKDSVGFPAFALVNKATKQALRHRDKAWDQIYLGDYNHMKLDKSFLWTLSGDVGNGYQCLRPVNNIRLNMDAKAADGAVGGIHEGNELILFQWNKQRNQKWKLQLLNSEVGAICTDSSHLQSSSESRDKRHVSGLHLNMSEEWLKMTRLRLNRSVWETWQNWTLIEDAYYNGFSSR</sequence>
<name>A0AA38BZF6_TAXCH</name>